<evidence type="ECO:0000313" key="3">
    <source>
        <dbReference type="Proteomes" id="UP001153365"/>
    </source>
</evidence>
<proteinExistence type="predicted"/>
<feature type="transmembrane region" description="Helical" evidence="1">
    <location>
        <begin position="21"/>
        <end position="49"/>
    </location>
</feature>
<keyword evidence="1" id="KW-0472">Membrane</keyword>
<evidence type="ECO:0000256" key="1">
    <source>
        <dbReference type="SAM" id="Phobius"/>
    </source>
</evidence>
<sequence length="87" mass="10535">PNIFPAVKEIFILKGQQSLSWILLLITIRIILSSIVLVDALWIIIISLWGNNWLLKNRILLWRVHLNIFFPRWMIHRLWIIQILLHY</sequence>
<gene>
    <name evidence="2" type="ORF">PPACK8108_LOCUS4570</name>
</gene>
<keyword evidence="1" id="KW-1133">Transmembrane helix</keyword>
<dbReference type="AlphaFoldDB" id="A0AAV0AQI1"/>
<organism evidence="2 3">
    <name type="scientific">Phakopsora pachyrhizi</name>
    <name type="common">Asian soybean rust disease fungus</name>
    <dbReference type="NCBI Taxonomy" id="170000"/>
    <lineage>
        <taxon>Eukaryota</taxon>
        <taxon>Fungi</taxon>
        <taxon>Dikarya</taxon>
        <taxon>Basidiomycota</taxon>
        <taxon>Pucciniomycotina</taxon>
        <taxon>Pucciniomycetes</taxon>
        <taxon>Pucciniales</taxon>
        <taxon>Phakopsoraceae</taxon>
        <taxon>Phakopsora</taxon>
    </lineage>
</organism>
<comment type="caution">
    <text evidence="2">The sequence shown here is derived from an EMBL/GenBank/DDBJ whole genome shotgun (WGS) entry which is preliminary data.</text>
</comment>
<name>A0AAV0AQI1_PHAPC</name>
<reference evidence="2" key="1">
    <citation type="submission" date="2022-06" db="EMBL/GenBank/DDBJ databases">
        <authorList>
            <consortium name="SYNGENTA / RWTH Aachen University"/>
        </authorList>
    </citation>
    <scope>NUCLEOTIDE SEQUENCE</scope>
</reference>
<dbReference type="EMBL" id="CALTRL010000847">
    <property type="protein sequence ID" value="CAH7669912.1"/>
    <property type="molecule type" value="Genomic_DNA"/>
</dbReference>
<evidence type="ECO:0000313" key="2">
    <source>
        <dbReference type="EMBL" id="CAH7669912.1"/>
    </source>
</evidence>
<protein>
    <submittedName>
        <fullName evidence="2">Uncharacterized protein</fullName>
    </submittedName>
</protein>
<keyword evidence="1" id="KW-0812">Transmembrane</keyword>
<accession>A0AAV0AQI1</accession>
<dbReference type="Proteomes" id="UP001153365">
    <property type="component" value="Unassembled WGS sequence"/>
</dbReference>
<feature type="non-terminal residue" evidence="2">
    <location>
        <position position="1"/>
    </location>
</feature>
<keyword evidence="3" id="KW-1185">Reference proteome</keyword>